<dbReference type="GO" id="GO:1990904">
    <property type="term" value="C:ribonucleoprotein complex"/>
    <property type="evidence" value="ECO:0007669"/>
    <property type="project" value="UniProtKB-KW"/>
</dbReference>
<evidence type="ECO:0000256" key="1">
    <source>
        <dbReference type="ARBA" id="ARBA00022980"/>
    </source>
</evidence>
<gene>
    <name evidence="3" type="primary">rpl13e</name>
    <name evidence="4" type="ORF">KN1_21640</name>
</gene>
<dbReference type="EMBL" id="AP024597">
    <property type="protein sequence ID" value="BCU70867.1"/>
    <property type="molecule type" value="Genomic_DNA"/>
</dbReference>
<accession>A0A8D5U8F3</accession>
<dbReference type="GO" id="GO:0005840">
    <property type="term" value="C:ribosome"/>
    <property type="evidence" value="ECO:0007669"/>
    <property type="project" value="UniProtKB-KW"/>
</dbReference>
<name>A0A8D5U8F3_9CREN</name>
<dbReference type="InterPro" id="IPR001380">
    <property type="entry name" value="Ribosomal_eL13"/>
</dbReference>
<dbReference type="GeneID" id="66163895"/>
<protein>
    <recommendedName>
        <fullName evidence="3">Large ribosomal subunit protein eL13</fullName>
    </recommendedName>
</protein>
<dbReference type="NCBIfam" id="NF008914">
    <property type="entry name" value="PRK12277.1"/>
    <property type="match status" value="1"/>
</dbReference>
<evidence type="ECO:0000256" key="2">
    <source>
        <dbReference type="ARBA" id="ARBA00023274"/>
    </source>
</evidence>
<evidence type="ECO:0000313" key="4">
    <source>
        <dbReference type="EMBL" id="BCU70867.1"/>
    </source>
</evidence>
<keyword evidence="1 3" id="KW-0689">Ribosomal protein</keyword>
<dbReference type="GO" id="GO:0003735">
    <property type="term" value="F:structural constituent of ribosome"/>
    <property type="evidence" value="ECO:0007669"/>
    <property type="project" value="InterPro"/>
</dbReference>
<dbReference type="GO" id="GO:0006412">
    <property type="term" value="P:translation"/>
    <property type="evidence" value="ECO:0007669"/>
    <property type="project" value="UniProtKB-UniRule"/>
</dbReference>
<evidence type="ECO:0000313" key="5">
    <source>
        <dbReference type="Proteomes" id="UP000825123"/>
    </source>
</evidence>
<keyword evidence="5" id="KW-1185">Reference proteome</keyword>
<reference evidence="4 5" key="1">
    <citation type="submission" date="2021-04" db="EMBL/GenBank/DDBJ databases">
        <title>Complete genome sequence of Stygiolobus sp. KN-1.</title>
        <authorList>
            <person name="Nakamura K."/>
            <person name="Sakai H."/>
            <person name="Kurosawa N."/>
        </authorList>
    </citation>
    <scope>NUCLEOTIDE SEQUENCE [LARGE SCALE GENOMIC DNA]</scope>
    <source>
        <strain evidence="4 5">KN-1</strain>
    </source>
</reference>
<evidence type="ECO:0000256" key="3">
    <source>
        <dbReference type="HAMAP-Rule" id="MF_00499"/>
    </source>
</evidence>
<sequence length="85" mass="10167">MEVKPVVKRPNYHFEYKYNRKETKEGRGFSIGEIKEAKIDFQRAKKLGIRIDKRRKSVHRENVEAVLKYMEELKGQKEGGKEEKK</sequence>
<comment type="similarity">
    <text evidence="3">Belongs to the eukaryotic ribosomal protein eL13 family.</text>
</comment>
<dbReference type="RefSeq" id="WP_221287537.1">
    <property type="nucleotide sequence ID" value="NZ_AP024597.1"/>
</dbReference>
<dbReference type="Pfam" id="PF01294">
    <property type="entry name" value="Ribosomal_L13e"/>
    <property type="match status" value="1"/>
</dbReference>
<dbReference type="KEGG" id="csty:KN1_21640"/>
<organism evidence="4 5">
    <name type="scientific">Stygiolobus caldivivus</name>
    <dbReference type="NCBI Taxonomy" id="2824673"/>
    <lineage>
        <taxon>Archaea</taxon>
        <taxon>Thermoproteota</taxon>
        <taxon>Thermoprotei</taxon>
        <taxon>Sulfolobales</taxon>
        <taxon>Sulfolobaceae</taxon>
        <taxon>Stygiolobus</taxon>
    </lineage>
</organism>
<keyword evidence="2 3" id="KW-0687">Ribonucleoprotein</keyword>
<dbReference type="Proteomes" id="UP000825123">
    <property type="component" value="Chromosome"/>
</dbReference>
<dbReference type="HAMAP" id="MF_00499">
    <property type="entry name" value="Ribosomal_eL13"/>
    <property type="match status" value="1"/>
</dbReference>
<proteinExistence type="inferred from homology"/>
<dbReference type="AlphaFoldDB" id="A0A8D5U8F3"/>